<comment type="caution">
    <text evidence="2">The sequence shown here is derived from an EMBL/GenBank/DDBJ whole genome shotgun (WGS) entry which is preliminary data.</text>
</comment>
<sequence length="57" mass="5618">AANKSGPCPLRAASDYLSHRRPASDVAGNKAGSRQLPLGAAVAHSAGGAVEHAGQRG</sequence>
<gene>
    <name evidence="2" type="ORF">Tci_925489</name>
</gene>
<evidence type="ECO:0000313" key="2">
    <source>
        <dbReference type="EMBL" id="GFD53520.1"/>
    </source>
</evidence>
<name>A0A699X4X3_TANCI</name>
<proteinExistence type="predicted"/>
<feature type="non-terminal residue" evidence="2">
    <location>
        <position position="1"/>
    </location>
</feature>
<dbReference type="EMBL" id="BKCJ011795422">
    <property type="protein sequence ID" value="GFD53520.1"/>
    <property type="molecule type" value="Genomic_DNA"/>
</dbReference>
<evidence type="ECO:0000256" key="1">
    <source>
        <dbReference type="SAM" id="MobiDB-lite"/>
    </source>
</evidence>
<feature type="region of interest" description="Disordered" evidence="1">
    <location>
        <begin position="1"/>
        <end position="32"/>
    </location>
</feature>
<accession>A0A699X4X3</accession>
<organism evidence="2">
    <name type="scientific">Tanacetum cinerariifolium</name>
    <name type="common">Dalmatian daisy</name>
    <name type="synonym">Chrysanthemum cinerariifolium</name>
    <dbReference type="NCBI Taxonomy" id="118510"/>
    <lineage>
        <taxon>Eukaryota</taxon>
        <taxon>Viridiplantae</taxon>
        <taxon>Streptophyta</taxon>
        <taxon>Embryophyta</taxon>
        <taxon>Tracheophyta</taxon>
        <taxon>Spermatophyta</taxon>
        <taxon>Magnoliopsida</taxon>
        <taxon>eudicotyledons</taxon>
        <taxon>Gunneridae</taxon>
        <taxon>Pentapetalae</taxon>
        <taxon>asterids</taxon>
        <taxon>campanulids</taxon>
        <taxon>Asterales</taxon>
        <taxon>Asteraceae</taxon>
        <taxon>Asteroideae</taxon>
        <taxon>Anthemideae</taxon>
        <taxon>Anthemidinae</taxon>
        <taxon>Tanacetum</taxon>
    </lineage>
</organism>
<reference evidence="2" key="1">
    <citation type="journal article" date="2019" name="Sci. Rep.">
        <title>Draft genome of Tanacetum cinerariifolium, the natural source of mosquito coil.</title>
        <authorList>
            <person name="Yamashiro T."/>
            <person name="Shiraishi A."/>
            <person name="Satake H."/>
            <person name="Nakayama K."/>
        </authorList>
    </citation>
    <scope>NUCLEOTIDE SEQUENCE</scope>
</reference>
<protein>
    <submittedName>
        <fullName evidence="2">Uncharacterized protein</fullName>
    </submittedName>
</protein>
<dbReference type="AlphaFoldDB" id="A0A699X4X3"/>